<evidence type="ECO:0000313" key="2">
    <source>
        <dbReference type="Proteomes" id="UP000001432"/>
    </source>
</evidence>
<proteinExistence type="predicted"/>
<dbReference type="Proteomes" id="UP000001432">
    <property type="component" value="Chromosome"/>
</dbReference>
<dbReference type="HOGENOM" id="CLU_2784601_0_0_6"/>
<dbReference type="STRING" id="416269.APL_0492"/>
<dbReference type="RefSeq" id="WP_011848388.1">
    <property type="nucleotide sequence ID" value="NC_009053.1"/>
</dbReference>
<dbReference type="EnsemblBacteria" id="ABN73596">
    <property type="protein sequence ID" value="ABN73596"/>
    <property type="gene ID" value="APL_0492"/>
</dbReference>
<reference evidence="1 2" key="1">
    <citation type="journal article" date="2008" name="J. Bacteriol.">
        <title>The complete genome sequence of Actinobacillus pleuropneumoniae L20 (serotype 5b).</title>
        <authorList>
            <person name="Foote S.J."/>
            <person name="Bosse J.T."/>
            <person name="Bouevitch A.B."/>
            <person name="Langford P.R."/>
            <person name="Young N.M."/>
            <person name="Nash J.H."/>
        </authorList>
    </citation>
    <scope>NUCLEOTIDE SEQUENCE [LARGE SCALE GENOMIC DNA]</scope>
    <source>
        <strain evidence="1 2">L20</strain>
    </source>
</reference>
<dbReference type="AlphaFoldDB" id="A3MZL0"/>
<evidence type="ECO:0000313" key="1">
    <source>
        <dbReference type="EMBL" id="ABN73596.1"/>
    </source>
</evidence>
<dbReference type="EMBL" id="CP000569">
    <property type="protein sequence ID" value="ABN73596.1"/>
    <property type="molecule type" value="Genomic_DNA"/>
</dbReference>
<accession>A3MZL0</accession>
<dbReference type="PATRIC" id="fig|416269.6.peg.509"/>
<protein>
    <submittedName>
        <fullName evidence="1">Uncharacterized protein</fullName>
    </submittedName>
</protein>
<sequence>MIKANNFVNILNATTNIANALGYGGKLFVKSYEFPEGELKIVLTTEDDKELTFKVQVKNKEEENATAD</sequence>
<name>A3MZL0_ACTP2</name>
<dbReference type="KEGG" id="apl:APL_0492"/>
<organism evidence="1 2">
    <name type="scientific">Actinobacillus pleuropneumoniae serotype 5b (strain L20)</name>
    <dbReference type="NCBI Taxonomy" id="416269"/>
    <lineage>
        <taxon>Bacteria</taxon>
        <taxon>Pseudomonadati</taxon>
        <taxon>Pseudomonadota</taxon>
        <taxon>Gammaproteobacteria</taxon>
        <taxon>Pasteurellales</taxon>
        <taxon>Pasteurellaceae</taxon>
        <taxon>Actinobacillus</taxon>
    </lineage>
</organism>
<gene>
    <name evidence="1" type="ordered locus">APL_0492</name>
</gene>